<dbReference type="Proteomes" id="UP000521943">
    <property type="component" value="Unassembled WGS sequence"/>
</dbReference>
<gene>
    <name evidence="2" type="ORF">DFP72DRAFT_136200</name>
</gene>
<proteinExistence type="predicted"/>
<sequence length="232" mass="26508">MRFEHCHYPQFFSFSSMPLVPPTQLPFNPYRPKPFSFDDLPEDLARLIIEEAVADPDAPEWSFACVSKAVRSWVEPILYRRVVLKTPLALHSFQRTLNSHPSKRADFFSTSVKSFWIGDPNLLDLTIVFDVLSACSGVTALSWCNFVEARDRRAEAESVHRWKTRHMGVFAFEEAQHCNGTVRRDPQTLQLRCALGTRQDSKSGFPGNNPPRSLYQSSPTRRTVVLENPLLP</sequence>
<reference evidence="2 3" key="1">
    <citation type="submission" date="2020-07" db="EMBL/GenBank/DDBJ databases">
        <title>Comparative genomics of pyrophilous fungi reveals a link between fire events and developmental genes.</title>
        <authorList>
            <consortium name="DOE Joint Genome Institute"/>
            <person name="Steindorff A.S."/>
            <person name="Carver A."/>
            <person name="Calhoun S."/>
            <person name="Stillman K."/>
            <person name="Liu H."/>
            <person name="Lipzen A."/>
            <person name="Pangilinan J."/>
            <person name="Labutti K."/>
            <person name="Bruns T.D."/>
            <person name="Grigoriev I.V."/>
        </authorList>
    </citation>
    <scope>NUCLEOTIDE SEQUENCE [LARGE SCALE GENOMIC DNA]</scope>
    <source>
        <strain evidence="2 3">CBS 144469</strain>
    </source>
</reference>
<keyword evidence="3" id="KW-1185">Reference proteome</keyword>
<accession>A0A8H6MBZ6</accession>
<evidence type="ECO:0000313" key="2">
    <source>
        <dbReference type="EMBL" id="KAF6759546.1"/>
    </source>
</evidence>
<dbReference type="OrthoDB" id="3145912at2759"/>
<evidence type="ECO:0000313" key="3">
    <source>
        <dbReference type="Proteomes" id="UP000521943"/>
    </source>
</evidence>
<protein>
    <recommendedName>
        <fullName evidence="4">F-box domain-containing protein</fullName>
    </recommendedName>
</protein>
<evidence type="ECO:0008006" key="4">
    <source>
        <dbReference type="Google" id="ProtNLM"/>
    </source>
</evidence>
<name>A0A8H6MBZ6_9AGAR</name>
<feature type="compositionally biased region" description="Polar residues" evidence="1">
    <location>
        <begin position="210"/>
        <end position="219"/>
    </location>
</feature>
<feature type="region of interest" description="Disordered" evidence="1">
    <location>
        <begin position="199"/>
        <end position="219"/>
    </location>
</feature>
<dbReference type="EMBL" id="JACGCI010000015">
    <property type="protein sequence ID" value="KAF6759546.1"/>
    <property type="molecule type" value="Genomic_DNA"/>
</dbReference>
<comment type="caution">
    <text evidence="2">The sequence shown here is derived from an EMBL/GenBank/DDBJ whole genome shotgun (WGS) entry which is preliminary data.</text>
</comment>
<evidence type="ECO:0000256" key="1">
    <source>
        <dbReference type="SAM" id="MobiDB-lite"/>
    </source>
</evidence>
<dbReference type="AlphaFoldDB" id="A0A8H6MBZ6"/>
<organism evidence="2 3">
    <name type="scientific">Ephemerocybe angulata</name>
    <dbReference type="NCBI Taxonomy" id="980116"/>
    <lineage>
        <taxon>Eukaryota</taxon>
        <taxon>Fungi</taxon>
        <taxon>Dikarya</taxon>
        <taxon>Basidiomycota</taxon>
        <taxon>Agaricomycotina</taxon>
        <taxon>Agaricomycetes</taxon>
        <taxon>Agaricomycetidae</taxon>
        <taxon>Agaricales</taxon>
        <taxon>Agaricineae</taxon>
        <taxon>Psathyrellaceae</taxon>
        <taxon>Ephemerocybe</taxon>
    </lineage>
</organism>